<dbReference type="Proteomes" id="UP001283361">
    <property type="component" value="Unassembled WGS sequence"/>
</dbReference>
<dbReference type="AlphaFoldDB" id="A0AAE1E2Q0"/>
<evidence type="ECO:0000313" key="1">
    <source>
        <dbReference type="EMBL" id="KAK3791792.1"/>
    </source>
</evidence>
<organism evidence="1 2">
    <name type="scientific">Elysia crispata</name>
    <name type="common">lettuce slug</name>
    <dbReference type="NCBI Taxonomy" id="231223"/>
    <lineage>
        <taxon>Eukaryota</taxon>
        <taxon>Metazoa</taxon>
        <taxon>Spiralia</taxon>
        <taxon>Lophotrochozoa</taxon>
        <taxon>Mollusca</taxon>
        <taxon>Gastropoda</taxon>
        <taxon>Heterobranchia</taxon>
        <taxon>Euthyneura</taxon>
        <taxon>Panpulmonata</taxon>
        <taxon>Sacoglossa</taxon>
        <taxon>Placobranchoidea</taxon>
        <taxon>Plakobranchidae</taxon>
        <taxon>Elysia</taxon>
    </lineage>
</organism>
<gene>
    <name evidence="1" type="ORF">RRG08_028940</name>
</gene>
<reference evidence="1" key="1">
    <citation type="journal article" date="2023" name="G3 (Bethesda)">
        <title>A reference genome for the long-term kleptoplast-retaining sea slug Elysia crispata morphotype clarki.</title>
        <authorList>
            <person name="Eastman K.E."/>
            <person name="Pendleton A.L."/>
            <person name="Shaikh M.A."/>
            <person name="Suttiyut T."/>
            <person name="Ogas R."/>
            <person name="Tomko P."/>
            <person name="Gavelis G."/>
            <person name="Widhalm J.R."/>
            <person name="Wisecaver J.H."/>
        </authorList>
    </citation>
    <scope>NUCLEOTIDE SEQUENCE</scope>
    <source>
        <strain evidence="1">ECLA1</strain>
    </source>
</reference>
<protein>
    <submittedName>
        <fullName evidence="1">Uncharacterized protein</fullName>
    </submittedName>
</protein>
<sequence>MAGVAETGGHSRYLQGIKVDVMASGYEARTSPTVYPLAPPIYLGFSTFPRHVTPALVDSTNYLSSVHTPIKRYCRIDLCTPSELRLIASYIDLRHN</sequence>
<evidence type="ECO:0000313" key="2">
    <source>
        <dbReference type="Proteomes" id="UP001283361"/>
    </source>
</evidence>
<proteinExistence type="predicted"/>
<accession>A0AAE1E2Q0</accession>
<comment type="caution">
    <text evidence="1">The sequence shown here is derived from an EMBL/GenBank/DDBJ whole genome shotgun (WGS) entry which is preliminary data.</text>
</comment>
<dbReference type="EMBL" id="JAWDGP010001430">
    <property type="protein sequence ID" value="KAK3791792.1"/>
    <property type="molecule type" value="Genomic_DNA"/>
</dbReference>
<keyword evidence="2" id="KW-1185">Reference proteome</keyword>
<name>A0AAE1E2Q0_9GAST</name>